<dbReference type="EMBL" id="NBTX02000004">
    <property type="protein sequence ID" value="PNL60448.1"/>
    <property type="molecule type" value="Genomic_DNA"/>
</dbReference>
<evidence type="ECO:0000313" key="2">
    <source>
        <dbReference type="Proteomes" id="UP000192511"/>
    </source>
</evidence>
<sequence>MHAKFSVFNQKHTSVQLNNNYVLRFPRHMSTQSFQQTSQKIEFKSVITGLQKLPNVVVTPTQPKCPPEIHLGSTVRYVSFQKEDEVKSYIQKGGLTNNCKPGQVPTNASVVKYVLFNEPSNWFSGSKTLENLQCFISEKRPKDESGFVICIGAAPFNSTFRKQHASILYSQEQLDEPEDFLDDISSCKQPNPHKNEGDVLHSGGDFSSFVVAVFSSSDLTKALAGELVHDILTGTAFEPLKWQKAELETQKALEIQLDQKPIIDTEKEPDETNSYQGGITCNIL</sequence>
<evidence type="ECO:0000313" key="1">
    <source>
        <dbReference type="EMBL" id="PNL60448.1"/>
    </source>
</evidence>
<reference evidence="1" key="1">
    <citation type="submission" date="2017-12" db="EMBL/GenBank/DDBJ databases">
        <title>FDA dAtabase for Regulatory Grade micrObial Sequences (FDA-ARGOS): Supporting development and validation of Infectious Disease Dx tests.</title>
        <authorList>
            <person name="Kerrigan L."/>
            <person name="Tallon L.J."/>
            <person name="Sadzewicz L."/>
            <person name="Sengamalay N."/>
            <person name="Ott S."/>
            <person name="Godinez A."/>
            <person name="Nagaraj S."/>
            <person name="Vavikolanu K."/>
            <person name="Aluvathingal J."/>
            <person name="Nadendla S."/>
            <person name="Sichtig H."/>
        </authorList>
    </citation>
    <scope>NUCLEOTIDE SEQUENCE [LARGE SCALE GENOMIC DNA]</scope>
    <source>
        <strain evidence="1">FDAARGOS_200</strain>
    </source>
</reference>
<dbReference type="Proteomes" id="UP000192511">
    <property type="component" value="Unassembled WGS sequence"/>
</dbReference>
<dbReference type="RefSeq" id="WP_019234203.1">
    <property type="nucleotide sequence ID" value="NZ_CAAAHR010000028.1"/>
</dbReference>
<keyword evidence="2" id="KW-1185">Reference proteome</keyword>
<protein>
    <submittedName>
        <fullName evidence="1">Uncharacterized protein</fullName>
    </submittedName>
</protein>
<accession>A0AAX0WPK8</accession>
<comment type="caution">
    <text evidence="1">The sequence shown here is derived from an EMBL/GenBank/DDBJ whole genome shotgun (WGS) entry which is preliminary data.</text>
</comment>
<name>A0AAX0WPK8_9GAMM</name>
<gene>
    <name evidence="1" type="ORF">A6J39_004075</name>
</gene>
<dbReference type="AlphaFoldDB" id="A0AAX0WPK8"/>
<organism evidence="1 2">
    <name type="scientific">Legionella anisa</name>
    <dbReference type="NCBI Taxonomy" id="28082"/>
    <lineage>
        <taxon>Bacteria</taxon>
        <taxon>Pseudomonadati</taxon>
        <taxon>Pseudomonadota</taxon>
        <taxon>Gammaproteobacteria</taxon>
        <taxon>Legionellales</taxon>
        <taxon>Legionellaceae</taxon>
        <taxon>Legionella</taxon>
    </lineage>
</organism>
<dbReference type="GeneID" id="98067317"/>
<proteinExistence type="predicted"/>